<name>A0A6J5F666_9BURK</name>
<accession>A0A6J5F666</accession>
<evidence type="ECO:0008006" key="3">
    <source>
        <dbReference type="Google" id="ProtNLM"/>
    </source>
</evidence>
<dbReference type="Proteomes" id="UP000494363">
    <property type="component" value="Unassembled WGS sequence"/>
</dbReference>
<organism evidence="1 2">
    <name type="scientific">Paraburkholderia humisilvae</name>
    <dbReference type="NCBI Taxonomy" id="627669"/>
    <lineage>
        <taxon>Bacteria</taxon>
        <taxon>Pseudomonadati</taxon>
        <taxon>Pseudomonadota</taxon>
        <taxon>Betaproteobacteria</taxon>
        <taxon>Burkholderiales</taxon>
        <taxon>Burkholderiaceae</taxon>
        <taxon>Paraburkholderia</taxon>
    </lineage>
</organism>
<reference evidence="1 2" key="1">
    <citation type="submission" date="2020-04" db="EMBL/GenBank/DDBJ databases">
        <authorList>
            <person name="De Canck E."/>
        </authorList>
    </citation>
    <scope>NUCLEOTIDE SEQUENCE [LARGE SCALE GENOMIC DNA]</scope>
    <source>
        <strain evidence="1 2">LMG 29542</strain>
    </source>
</reference>
<evidence type="ECO:0000313" key="1">
    <source>
        <dbReference type="EMBL" id="CAB3773241.1"/>
    </source>
</evidence>
<dbReference type="AlphaFoldDB" id="A0A6J5F666"/>
<keyword evidence="2" id="KW-1185">Reference proteome</keyword>
<sequence length="488" mass="55585">MSLPSIHLCIVQPTGYVPSLGFIDQARYFRYQFRRLGAQVSMGKNRLRHGAINFVFGAHLQFEPELARRFNCVFVNLEQLGEAGAKVAPAYLQLLSTSLVVDYDKSNVEVYRKDGEVPIVTFGYAPYLGGGRDISFDDRSIDVLFFGSVNERRQSILQEIQAANCNVGILQFGIYGPERDQEIRRAKAVFNCHFYDTARFEQARAFQCLSLGVPLISERTATTSSPPQFEDSVFWVPSSGVRAFFENEFRASTFGEMARRKLINFAAYDVLDQYAAALKHARQYFMARTGEATTVWRPERLHIGSGKDYMPGWFNVDIAESAEPDALLDLSGPLELPVRISCMTVGPVELLPESVQFIYANNVLEHVRDLPRLMTNCLRLLKQGGQMLIDVPYEHASSAWQDPTHVRAFNENSWSYYSDWFWYFGWFDSRFTMHTLEYLDGKLGKSTQKQAYFMRVRLEKVLTSAAERSIARTMRADFGGLPNDDMAM</sequence>
<protein>
    <recommendedName>
        <fullName evidence="3">Methyltransferase type 11 domain-containing protein</fullName>
    </recommendedName>
</protein>
<proteinExistence type="predicted"/>
<dbReference type="EMBL" id="CADIKH010000071">
    <property type="protein sequence ID" value="CAB3773241.1"/>
    <property type="molecule type" value="Genomic_DNA"/>
</dbReference>
<dbReference type="Pfam" id="PF13489">
    <property type="entry name" value="Methyltransf_23"/>
    <property type="match status" value="1"/>
</dbReference>
<gene>
    <name evidence="1" type="ORF">LMG29542_07152</name>
</gene>
<dbReference type="Gene3D" id="3.40.50.150">
    <property type="entry name" value="Vaccinia Virus protein VP39"/>
    <property type="match status" value="1"/>
</dbReference>
<evidence type="ECO:0000313" key="2">
    <source>
        <dbReference type="Proteomes" id="UP000494363"/>
    </source>
</evidence>
<dbReference type="InterPro" id="IPR029063">
    <property type="entry name" value="SAM-dependent_MTases_sf"/>
</dbReference>
<dbReference type="SUPFAM" id="SSF53335">
    <property type="entry name" value="S-adenosyl-L-methionine-dependent methyltransferases"/>
    <property type="match status" value="1"/>
</dbReference>